<name>A0A1V0N5N5_9ARCH</name>
<evidence type="ECO:0000313" key="3">
    <source>
        <dbReference type="Proteomes" id="UP000192050"/>
    </source>
</evidence>
<dbReference type="EMBL" id="CP015363">
    <property type="protein sequence ID" value="ARD85396.1"/>
    <property type="molecule type" value="Genomic_DNA"/>
</dbReference>
<dbReference type="RefSeq" id="WP_009886687.1">
    <property type="nucleotide sequence ID" value="NZ_DAIEUD010000005.1"/>
</dbReference>
<proteinExistence type="predicted"/>
<protein>
    <submittedName>
        <fullName evidence="2">Uncharacterized protein</fullName>
    </submittedName>
</protein>
<organism evidence="2 3">
    <name type="scientific">Ferroplasma acidiphilum</name>
    <dbReference type="NCBI Taxonomy" id="74969"/>
    <lineage>
        <taxon>Archaea</taxon>
        <taxon>Methanobacteriati</taxon>
        <taxon>Thermoplasmatota</taxon>
        <taxon>Thermoplasmata</taxon>
        <taxon>Thermoplasmatales</taxon>
        <taxon>Ferroplasmaceae</taxon>
        <taxon>Ferroplasma</taxon>
    </lineage>
</organism>
<dbReference type="AlphaFoldDB" id="A0A1V0N5N5"/>
<accession>A0A1V0N5N5</accession>
<keyword evidence="3" id="KW-1185">Reference proteome</keyword>
<evidence type="ECO:0000313" key="2">
    <source>
        <dbReference type="EMBL" id="ARD85396.1"/>
    </source>
</evidence>
<reference evidence="2 3" key="1">
    <citation type="submission" date="2011-10" db="EMBL/GenBank/DDBJ databases">
        <title>Metabolic and evolutionary patterns in the extreme acidophile Ferroplasma acidiphilum.</title>
        <authorList>
            <person name="Golyshina O.V."/>
            <person name="Kozyavkin S.A."/>
            <person name="Tatusov R.L."/>
            <person name="Slesarev A.I."/>
            <person name="Golyshin P.N."/>
        </authorList>
    </citation>
    <scope>NUCLEOTIDE SEQUENCE [LARGE SCALE GENOMIC DNA]</scope>
    <source>
        <strain evidence="3">Y</strain>
    </source>
</reference>
<evidence type="ECO:0000256" key="1">
    <source>
        <dbReference type="SAM" id="Phobius"/>
    </source>
</evidence>
<dbReference type="GeneID" id="16024816"/>
<keyword evidence="1" id="KW-0812">Transmembrane</keyword>
<sequence length="75" mass="8877">MIKYHFNNKYQEIFVMLMLSFTGLNALTIFNTIPLSIQKTFIFDVIDLTLIFLAISFLIAGSIEQYLKNRRRINR</sequence>
<gene>
    <name evidence="2" type="ORF">FAD_1547</name>
</gene>
<dbReference type="KEGG" id="fai:FAD_1547"/>
<dbReference type="Proteomes" id="UP000192050">
    <property type="component" value="Chromosome"/>
</dbReference>
<feature type="transmembrane region" description="Helical" evidence="1">
    <location>
        <begin position="45"/>
        <end position="67"/>
    </location>
</feature>
<keyword evidence="1" id="KW-0472">Membrane</keyword>
<feature type="transmembrane region" description="Helical" evidence="1">
    <location>
        <begin position="12"/>
        <end position="33"/>
    </location>
</feature>
<keyword evidence="1" id="KW-1133">Transmembrane helix</keyword>